<dbReference type="Pfam" id="PF07693">
    <property type="entry name" value="KAP_NTPase"/>
    <property type="match status" value="1"/>
</dbReference>
<evidence type="ECO:0000259" key="2">
    <source>
        <dbReference type="Pfam" id="PF07693"/>
    </source>
</evidence>
<reference evidence="3" key="1">
    <citation type="journal article" date="2018" name="Antimicrob. Agents Chemother.">
        <title>Molecular Characterization of IMP-1-Producing Enterobacter cloacae Complex Isolates in Tokyo.</title>
        <authorList>
            <person name="Aoki K."/>
            <person name="Harada S."/>
            <person name="Yahara K."/>
            <person name="Ishii Y."/>
            <person name="Motooka D."/>
            <person name="Nakamura S."/>
            <person name="Akeda Y."/>
            <person name="Iida T."/>
            <person name="Tomono K."/>
            <person name="Iwata S."/>
            <person name="Moriya K."/>
            <person name="Tateda K."/>
        </authorList>
    </citation>
    <scope>NUCLEOTIDE SEQUENCE</scope>
    <source>
        <strain evidence="3">TUM11043</strain>
        <plasmid evidence="3">pMTY11043_IncHI2</plasmid>
    </source>
</reference>
<evidence type="ECO:0000256" key="1">
    <source>
        <dbReference type="SAM" id="Phobius"/>
    </source>
</evidence>
<name>A0A286NYV4_9ENTR</name>
<dbReference type="GO" id="GO:0016787">
    <property type="term" value="F:hydrolase activity"/>
    <property type="evidence" value="ECO:0007669"/>
    <property type="project" value="UniProtKB-KW"/>
</dbReference>
<keyword evidence="1" id="KW-0812">Transmembrane</keyword>
<evidence type="ECO:0000313" key="3">
    <source>
        <dbReference type="EMBL" id="BBA25899.1"/>
    </source>
</evidence>
<feature type="domain" description="KAP NTPase" evidence="2">
    <location>
        <begin position="23"/>
        <end position="376"/>
    </location>
</feature>
<dbReference type="InterPro" id="IPR011646">
    <property type="entry name" value="KAP_P-loop"/>
</dbReference>
<dbReference type="Gene3D" id="3.40.50.300">
    <property type="entry name" value="P-loop containing nucleotide triphosphate hydrolases"/>
    <property type="match status" value="1"/>
</dbReference>
<dbReference type="EMBL" id="AP018352">
    <property type="protein sequence ID" value="BBA25899.1"/>
    <property type="molecule type" value="Genomic_DNA"/>
</dbReference>
<geneLocation type="plasmid" evidence="3">
    <name>pMTY11043_IncHI2</name>
</geneLocation>
<protein>
    <submittedName>
        <fullName evidence="3">P-loop containing nucleoside triphosphate hydrolase superfamily protein</fullName>
    </submittedName>
</protein>
<accession>A0A286NYV4</accession>
<keyword evidence="3" id="KW-0614">Plasmid</keyword>
<feature type="transmembrane region" description="Helical" evidence="1">
    <location>
        <begin position="125"/>
        <end position="143"/>
    </location>
</feature>
<sequence length="1091" mass="124063">MTLRLQTESPADQDMFRGSSHEKVAENVAQIIRTPDVNIIGLEGELGSGKSTILKFLQKKLKDDFTFINFDAERYHHGSTKKALIDVIHHGVSLQCPGSRDVLDKYKNLALGNIVEYDKRVSSRLSWLTVVFILLSLLSVQMLRYVLTDLNQYFTNKESLLGWLFYVEVAAFLSPAIMVAGLACLQNMEWYRKKGYSSIGDLFKRNSTDRIEETWLVNKEVGAIELAEALQGFTSKEVISHGDRFILIIDNLDRISADKVKELWSDMELIAGATHEHFRIVVPYSARQVSASLSVAGFSGREFIAKRIPVSFQVPPLISAGWQEALRQYWKETVNEDAGIACREATVLLERWKPSEYPRITPRLMKKFVNDIHILNLTVPATEDHRHILIALYLLVVRYGERDIKVLLRDPKASQTEPGIAPDDFDEMLSLTYQQISRIFNNDTERWSEFLMSIHYQSTVELARSELLDTPLKDAIGAINIPRLEELTALWGFAEAWQRVAPHIQMRDWLVSYSRMDEKCQALAEPQLKVAVQMLNQSYAVSLREKNDEGFVLSLQKLMADGRISLEPFVERQISFIVSKLDEIQDSEKLEAESTQTLLQEADSYSVLAGESLLNKMENFVDGVFYVEYLVNNEETLSNLKIGTLDIGNHGREEMLRYGAEQPQIDLFNPGIIRHINIASKAVQNVIGKNDGTGGAQVSSAIMTLKNRQVVEDVIHFRKIVLSPDWNNNVLNQYYLNNTATRNLFPAEFAAQAVAHMVLHGNYAGIESYSEHIGEERFDLALAAYLRYLRTAESIFIALKDKNVLPYIKNAVGRIVDLGLLENIPVLSFVKGQYDVIKEATNATSLLIFVRERQKALSEKIIESDVNAMGPVFLHDVYQSGEQFDILKKKLNALACGVFSSSERLIECFTVLPVNMRFILEQMQLQGQHIRMEGSVGIFASWFRDAEPDVVTNAENIHFLWSCLDDTQRETVLDELHDVLLERHIRIDSRIAIITRFHNELSFIEPEKAVERRAIAALFSASVDNVLLSQWLDRQTFSFSSWSPEDARTATSCIMNNSEIFPLICRNSQYIKNRMLPEKADVTEDSDTFPD</sequence>
<dbReference type="SUPFAM" id="SSF52540">
    <property type="entry name" value="P-loop containing nucleoside triphosphate hydrolases"/>
    <property type="match status" value="1"/>
</dbReference>
<keyword evidence="1" id="KW-0472">Membrane</keyword>
<organism evidence="3">
    <name type="scientific">Enterobacter hormaechei</name>
    <dbReference type="NCBI Taxonomy" id="158836"/>
    <lineage>
        <taxon>Bacteria</taxon>
        <taxon>Pseudomonadati</taxon>
        <taxon>Pseudomonadota</taxon>
        <taxon>Gammaproteobacteria</taxon>
        <taxon>Enterobacterales</taxon>
        <taxon>Enterobacteriaceae</taxon>
        <taxon>Enterobacter</taxon>
        <taxon>Enterobacter cloacae complex</taxon>
    </lineage>
</organism>
<gene>
    <name evidence="3" type="ORF">TUM11043_00061</name>
</gene>
<dbReference type="AlphaFoldDB" id="A0A286NYV4"/>
<feature type="transmembrane region" description="Helical" evidence="1">
    <location>
        <begin position="163"/>
        <end position="185"/>
    </location>
</feature>
<proteinExistence type="predicted"/>
<keyword evidence="1" id="KW-1133">Transmembrane helix</keyword>
<dbReference type="InterPro" id="IPR027417">
    <property type="entry name" value="P-loop_NTPase"/>
</dbReference>
<keyword evidence="3" id="KW-0378">Hydrolase</keyword>